<keyword evidence="3" id="KW-1185">Reference proteome</keyword>
<dbReference type="RefSeq" id="WP_189767809.1">
    <property type="nucleotide sequence ID" value="NZ_BNCK01000002.1"/>
</dbReference>
<name>A0A919EIT7_9GAMM</name>
<comment type="caution">
    <text evidence="2">The sequence shown here is derived from an EMBL/GenBank/DDBJ whole genome shotgun (WGS) entry which is preliminary data.</text>
</comment>
<accession>A0A919EIT7</accession>
<reference evidence="2" key="2">
    <citation type="submission" date="2020-09" db="EMBL/GenBank/DDBJ databases">
        <authorList>
            <person name="Sun Q."/>
            <person name="Kim S."/>
        </authorList>
    </citation>
    <scope>NUCLEOTIDE SEQUENCE</scope>
    <source>
        <strain evidence="2">KCTC 42731</strain>
    </source>
</reference>
<dbReference type="Proteomes" id="UP000623842">
    <property type="component" value="Unassembled WGS sequence"/>
</dbReference>
<dbReference type="AlphaFoldDB" id="A0A919EIT7"/>
<sequence>MNNSATKTFKNISLNTLLIVFCTTCFSTTSVAMENVKPLSTSETTTDESTVLKVVCRLAPQLCL</sequence>
<organism evidence="2 3">
    <name type="scientific">Thalassotalea marina</name>
    <dbReference type="NCBI Taxonomy" id="1673741"/>
    <lineage>
        <taxon>Bacteria</taxon>
        <taxon>Pseudomonadati</taxon>
        <taxon>Pseudomonadota</taxon>
        <taxon>Gammaproteobacteria</taxon>
        <taxon>Alteromonadales</taxon>
        <taxon>Colwelliaceae</taxon>
        <taxon>Thalassotalea</taxon>
    </lineage>
</organism>
<protein>
    <submittedName>
        <fullName evidence="2">Uncharacterized protein</fullName>
    </submittedName>
</protein>
<keyword evidence="1" id="KW-0732">Signal</keyword>
<evidence type="ECO:0000256" key="1">
    <source>
        <dbReference type="SAM" id="SignalP"/>
    </source>
</evidence>
<reference evidence="2" key="1">
    <citation type="journal article" date="2014" name="Int. J. Syst. Evol. Microbiol.">
        <title>Complete genome sequence of Corynebacterium casei LMG S-19264T (=DSM 44701T), isolated from a smear-ripened cheese.</title>
        <authorList>
            <consortium name="US DOE Joint Genome Institute (JGI-PGF)"/>
            <person name="Walter F."/>
            <person name="Albersmeier A."/>
            <person name="Kalinowski J."/>
            <person name="Ruckert C."/>
        </authorList>
    </citation>
    <scope>NUCLEOTIDE SEQUENCE</scope>
    <source>
        <strain evidence="2">KCTC 42731</strain>
    </source>
</reference>
<dbReference type="EMBL" id="BNCK01000002">
    <property type="protein sequence ID" value="GHF84252.1"/>
    <property type="molecule type" value="Genomic_DNA"/>
</dbReference>
<feature type="signal peptide" evidence="1">
    <location>
        <begin position="1"/>
        <end position="32"/>
    </location>
</feature>
<gene>
    <name evidence="2" type="ORF">GCM10017161_09560</name>
</gene>
<proteinExistence type="predicted"/>
<evidence type="ECO:0000313" key="2">
    <source>
        <dbReference type="EMBL" id="GHF84252.1"/>
    </source>
</evidence>
<evidence type="ECO:0000313" key="3">
    <source>
        <dbReference type="Proteomes" id="UP000623842"/>
    </source>
</evidence>
<feature type="chain" id="PRO_5037663749" evidence="1">
    <location>
        <begin position="33"/>
        <end position="64"/>
    </location>
</feature>